<feature type="transmembrane region" description="Helical" evidence="1">
    <location>
        <begin position="148"/>
        <end position="169"/>
    </location>
</feature>
<evidence type="ECO:0000256" key="1">
    <source>
        <dbReference type="SAM" id="Phobius"/>
    </source>
</evidence>
<organism evidence="2 3">
    <name type="scientific">Dokdonia sinensis</name>
    <dbReference type="NCBI Taxonomy" id="2479847"/>
    <lineage>
        <taxon>Bacteria</taxon>
        <taxon>Pseudomonadati</taxon>
        <taxon>Bacteroidota</taxon>
        <taxon>Flavobacteriia</taxon>
        <taxon>Flavobacteriales</taxon>
        <taxon>Flavobacteriaceae</taxon>
        <taxon>Dokdonia</taxon>
    </lineage>
</organism>
<dbReference type="EMBL" id="REFV01000002">
    <property type="protein sequence ID" value="RMB63301.1"/>
    <property type="molecule type" value="Genomic_DNA"/>
</dbReference>
<dbReference type="Proteomes" id="UP000281985">
    <property type="component" value="Unassembled WGS sequence"/>
</dbReference>
<dbReference type="AlphaFoldDB" id="A0A3M0GDR4"/>
<comment type="caution">
    <text evidence="2">The sequence shown here is derived from an EMBL/GenBank/DDBJ whole genome shotgun (WGS) entry which is preliminary data.</text>
</comment>
<feature type="transmembrane region" description="Helical" evidence="1">
    <location>
        <begin position="48"/>
        <end position="66"/>
    </location>
</feature>
<sequence length="222" mass="25401">MVTIALAIAIFVLLILHFWSYSYTLSNNLSTENWYFRKLNFGEEKNAPSVFSTLLYVIISVLLFKIATSNLAIKKHNVFWISLGVIFLFLGADELLRIHEKIGGAFSDNVETSGIFYYSWVIPYGIALIILGIFIVKPLFSLPRRTLISFISAGTIFIIGAVGFEMMGGWYIDNHIIDHSTMYKSRPVFILYTIEELLEMIGLSAFIYALLRFQEKYIIPRP</sequence>
<name>A0A3M0GDR4_9FLAO</name>
<protein>
    <submittedName>
        <fullName evidence="2">Uncharacterized protein</fullName>
    </submittedName>
</protein>
<feature type="transmembrane region" description="Helical" evidence="1">
    <location>
        <begin position="78"/>
        <end position="96"/>
    </location>
</feature>
<accession>A0A3M0GDR4</accession>
<keyword evidence="1" id="KW-0812">Transmembrane</keyword>
<keyword evidence="3" id="KW-1185">Reference proteome</keyword>
<feature type="transmembrane region" description="Helical" evidence="1">
    <location>
        <begin position="189"/>
        <end position="211"/>
    </location>
</feature>
<gene>
    <name evidence="2" type="ORF">EAX61_02605</name>
</gene>
<keyword evidence="1" id="KW-1133">Transmembrane helix</keyword>
<proteinExistence type="predicted"/>
<keyword evidence="1" id="KW-0472">Membrane</keyword>
<reference evidence="2 3" key="1">
    <citation type="submission" date="2018-10" db="EMBL/GenBank/DDBJ databases">
        <title>Dokdonia luteus sp. nov., isolated from sea water.</title>
        <authorList>
            <person name="Zhou L.Y."/>
            <person name="Du Z.J."/>
        </authorList>
    </citation>
    <scope>NUCLEOTIDE SEQUENCE [LARGE SCALE GENOMIC DNA]</scope>
    <source>
        <strain evidence="2 3">SH27</strain>
    </source>
</reference>
<evidence type="ECO:0000313" key="3">
    <source>
        <dbReference type="Proteomes" id="UP000281985"/>
    </source>
</evidence>
<evidence type="ECO:0000313" key="2">
    <source>
        <dbReference type="EMBL" id="RMB63301.1"/>
    </source>
</evidence>
<feature type="transmembrane region" description="Helical" evidence="1">
    <location>
        <begin position="116"/>
        <end position="136"/>
    </location>
</feature>